<evidence type="ECO:0000256" key="1">
    <source>
        <dbReference type="ARBA" id="ARBA00004115"/>
    </source>
</evidence>
<feature type="region of interest" description="Disordered" evidence="14">
    <location>
        <begin position="234"/>
        <end position="315"/>
    </location>
</feature>
<keyword evidence="6 15" id="KW-0812">Transmembrane</keyword>
<dbReference type="STRING" id="933084.A0A067Q9C5"/>
<dbReference type="EMBL" id="KL197716">
    <property type="protein sequence ID" value="KDQ59196.1"/>
    <property type="molecule type" value="Genomic_DNA"/>
</dbReference>
<dbReference type="Proteomes" id="UP000027265">
    <property type="component" value="Unassembled WGS sequence"/>
</dbReference>
<keyword evidence="12 15" id="KW-0472">Membrane</keyword>
<keyword evidence="8" id="KW-0256">Endoplasmic reticulum</keyword>
<evidence type="ECO:0000256" key="4">
    <source>
        <dbReference type="ARBA" id="ARBA00022448"/>
    </source>
</evidence>
<evidence type="ECO:0000256" key="6">
    <source>
        <dbReference type="ARBA" id="ARBA00022692"/>
    </source>
</evidence>
<name>A0A067Q9C5_9AGAM</name>
<keyword evidence="10 15" id="KW-1133">Transmembrane helix</keyword>
<dbReference type="InterPro" id="IPR009567">
    <property type="entry name" value="SARAF"/>
</dbReference>
<evidence type="ECO:0000313" key="17">
    <source>
        <dbReference type="Proteomes" id="UP000027265"/>
    </source>
</evidence>
<evidence type="ECO:0000256" key="10">
    <source>
        <dbReference type="ARBA" id="ARBA00022989"/>
    </source>
</evidence>
<evidence type="ECO:0000256" key="7">
    <source>
        <dbReference type="ARBA" id="ARBA00022729"/>
    </source>
</evidence>
<evidence type="ECO:0000256" key="12">
    <source>
        <dbReference type="ARBA" id="ARBA00023136"/>
    </source>
</evidence>
<dbReference type="HOGENOM" id="CLU_046802_1_1_1"/>
<feature type="region of interest" description="Disordered" evidence="14">
    <location>
        <begin position="157"/>
        <end position="214"/>
    </location>
</feature>
<comment type="similarity">
    <text evidence="2">Belongs to the SARAF family.</text>
</comment>
<keyword evidence="11" id="KW-0406">Ion transport</keyword>
<evidence type="ECO:0000256" key="8">
    <source>
        <dbReference type="ARBA" id="ARBA00022824"/>
    </source>
</evidence>
<dbReference type="OrthoDB" id="20303at2759"/>
<keyword evidence="9" id="KW-0106">Calcium</keyword>
<feature type="compositionally biased region" description="Basic and acidic residues" evidence="14">
    <location>
        <begin position="283"/>
        <end position="295"/>
    </location>
</feature>
<organism evidence="16 17">
    <name type="scientific">Jaapia argillacea MUCL 33604</name>
    <dbReference type="NCBI Taxonomy" id="933084"/>
    <lineage>
        <taxon>Eukaryota</taxon>
        <taxon>Fungi</taxon>
        <taxon>Dikarya</taxon>
        <taxon>Basidiomycota</taxon>
        <taxon>Agaricomycotina</taxon>
        <taxon>Agaricomycetes</taxon>
        <taxon>Agaricomycetidae</taxon>
        <taxon>Jaapiales</taxon>
        <taxon>Jaapiaceae</taxon>
        <taxon>Jaapia</taxon>
    </lineage>
</organism>
<feature type="compositionally biased region" description="Low complexity" evidence="14">
    <location>
        <begin position="200"/>
        <end position="211"/>
    </location>
</feature>
<dbReference type="InParanoid" id="A0A067Q9C5"/>
<evidence type="ECO:0000256" key="9">
    <source>
        <dbReference type="ARBA" id="ARBA00022837"/>
    </source>
</evidence>
<protein>
    <recommendedName>
        <fullName evidence="3">Store-operated calcium entry-associated regulatory factor</fullName>
    </recommendedName>
    <alternativeName>
        <fullName evidence="13">Transmembrane protein 66</fullName>
    </alternativeName>
</protein>
<sequence length="315" mass="33938">MSRIALTSIPALTFYKGSLTESRRTSPIAQLKCIGAPCKLYTPEVVRCVNLGGSGTEVDWKCEADLPETLRFGRVEVSCEGYSKPGDPYVLKGSCGLEYRLVEIPRALRNEDTFTKSPITNWFSKDNIGATIFTILWTSCLLFILYHFLKSLFSGPSTGTTGTPRPPRPPGSTPGHFGWSHDDSQGGYGARDPPPPYTKSSYQSSPASSQPGWSNWQPGFWSGAALGGLAASMWGRSNNRGREAETTRTRAYDWEREPVGRASGSGSTFGGLFSGSGAASGSRRTDQSRDDDRGEGSSNLGATRRSTAFGGSSVR</sequence>
<dbReference type="Pfam" id="PF06682">
    <property type="entry name" value="SARAF"/>
    <property type="match status" value="1"/>
</dbReference>
<reference evidence="17" key="1">
    <citation type="journal article" date="2014" name="Proc. Natl. Acad. Sci. U.S.A.">
        <title>Extensive sampling of basidiomycete genomes demonstrates inadequacy of the white-rot/brown-rot paradigm for wood decay fungi.</title>
        <authorList>
            <person name="Riley R."/>
            <person name="Salamov A.A."/>
            <person name="Brown D.W."/>
            <person name="Nagy L.G."/>
            <person name="Floudas D."/>
            <person name="Held B.W."/>
            <person name="Levasseur A."/>
            <person name="Lombard V."/>
            <person name="Morin E."/>
            <person name="Otillar R."/>
            <person name="Lindquist E.A."/>
            <person name="Sun H."/>
            <person name="LaButti K.M."/>
            <person name="Schmutz J."/>
            <person name="Jabbour D."/>
            <person name="Luo H."/>
            <person name="Baker S.E."/>
            <person name="Pisabarro A.G."/>
            <person name="Walton J.D."/>
            <person name="Blanchette R.A."/>
            <person name="Henrissat B."/>
            <person name="Martin F."/>
            <person name="Cullen D."/>
            <person name="Hibbett D.S."/>
            <person name="Grigoriev I.V."/>
        </authorList>
    </citation>
    <scope>NUCLEOTIDE SEQUENCE [LARGE SCALE GENOMIC DNA]</scope>
    <source>
        <strain evidence="17">MUCL 33604</strain>
    </source>
</reference>
<proteinExistence type="inferred from homology"/>
<dbReference type="GO" id="GO:0006816">
    <property type="term" value="P:calcium ion transport"/>
    <property type="evidence" value="ECO:0007669"/>
    <property type="project" value="UniProtKB-KW"/>
</dbReference>
<evidence type="ECO:0000256" key="2">
    <source>
        <dbReference type="ARBA" id="ARBA00006833"/>
    </source>
</evidence>
<evidence type="ECO:0000256" key="11">
    <source>
        <dbReference type="ARBA" id="ARBA00023065"/>
    </source>
</evidence>
<accession>A0A067Q9C5</accession>
<evidence type="ECO:0000256" key="5">
    <source>
        <dbReference type="ARBA" id="ARBA00022568"/>
    </source>
</evidence>
<keyword evidence="7" id="KW-0732">Signal</keyword>
<keyword evidence="5" id="KW-0109">Calcium transport</keyword>
<keyword evidence="4" id="KW-0813">Transport</keyword>
<gene>
    <name evidence="16" type="ORF">JAAARDRAFT_175961</name>
</gene>
<keyword evidence="17" id="KW-1185">Reference proteome</keyword>
<dbReference type="PANTHER" id="PTHR15929:SF0">
    <property type="entry name" value="STORE-OPERATED CALCIUM ENTRY-ASSOCIATED REGULATORY FACTOR"/>
    <property type="match status" value="1"/>
</dbReference>
<evidence type="ECO:0000256" key="14">
    <source>
        <dbReference type="SAM" id="MobiDB-lite"/>
    </source>
</evidence>
<feature type="compositionally biased region" description="Basic and acidic residues" evidence="14">
    <location>
        <begin position="240"/>
        <end position="259"/>
    </location>
</feature>
<dbReference type="GO" id="GO:0005789">
    <property type="term" value="C:endoplasmic reticulum membrane"/>
    <property type="evidence" value="ECO:0007669"/>
    <property type="project" value="UniProtKB-SubCell"/>
</dbReference>
<evidence type="ECO:0000313" key="16">
    <source>
        <dbReference type="EMBL" id="KDQ59196.1"/>
    </source>
</evidence>
<evidence type="ECO:0000256" key="3">
    <source>
        <dbReference type="ARBA" id="ARBA00016584"/>
    </source>
</evidence>
<evidence type="ECO:0000256" key="13">
    <source>
        <dbReference type="ARBA" id="ARBA00031116"/>
    </source>
</evidence>
<comment type="subcellular location">
    <subcellularLocation>
        <location evidence="1">Endoplasmic reticulum membrane</location>
        <topology evidence="1">Single-pass type I membrane protein</topology>
    </subcellularLocation>
</comment>
<dbReference type="PANTHER" id="PTHR15929">
    <property type="entry name" value="STORE-OPERATED CALCIUM ENTRY-ASSOCIATED REGULATORY FACTOR"/>
    <property type="match status" value="1"/>
</dbReference>
<evidence type="ECO:0000256" key="15">
    <source>
        <dbReference type="SAM" id="Phobius"/>
    </source>
</evidence>
<feature type="compositionally biased region" description="Polar residues" evidence="14">
    <location>
        <begin position="296"/>
        <end position="315"/>
    </location>
</feature>
<feature type="transmembrane region" description="Helical" evidence="15">
    <location>
        <begin position="128"/>
        <end position="149"/>
    </location>
</feature>
<dbReference type="AlphaFoldDB" id="A0A067Q9C5"/>
<dbReference type="GO" id="GO:2001256">
    <property type="term" value="P:regulation of store-operated calcium entry"/>
    <property type="evidence" value="ECO:0007669"/>
    <property type="project" value="InterPro"/>
</dbReference>